<reference evidence="3 4" key="1">
    <citation type="submission" date="2015-09" db="EMBL/GenBank/DDBJ databases">
        <title>Host preference determinants of Valsa canker pathogens revealed by comparative genomics.</title>
        <authorList>
            <person name="Yin Z."/>
            <person name="Huang L."/>
        </authorList>
    </citation>
    <scope>NUCLEOTIDE SEQUENCE [LARGE SCALE GENOMIC DNA]</scope>
    <source>
        <strain evidence="3 4">SXYLt</strain>
    </source>
</reference>
<comment type="caution">
    <text evidence="3">The sequence shown here is derived from an EMBL/GenBank/DDBJ whole genome shotgun (WGS) entry which is preliminary data.</text>
</comment>
<gene>
    <name evidence="3" type="ORF">VPNG_01536</name>
</gene>
<evidence type="ECO:0000313" key="4">
    <source>
        <dbReference type="Proteomes" id="UP000285146"/>
    </source>
</evidence>
<dbReference type="EMBL" id="LKEB01000004">
    <property type="protein sequence ID" value="ROW16704.1"/>
    <property type="molecule type" value="Genomic_DNA"/>
</dbReference>
<evidence type="ECO:0000313" key="3">
    <source>
        <dbReference type="EMBL" id="ROW16704.1"/>
    </source>
</evidence>
<dbReference type="Proteomes" id="UP000285146">
    <property type="component" value="Unassembled WGS sequence"/>
</dbReference>
<dbReference type="PANTHER" id="PTHR42029">
    <property type="entry name" value="AN04G07800"/>
    <property type="match status" value="1"/>
</dbReference>
<feature type="transmembrane region" description="Helical" evidence="2">
    <location>
        <begin position="158"/>
        <end position="177"/>
    </location>
</feature>
<proteinExistence type="predicted"/>
<dbReference type="InParanoid" id="A0A423XK37"/>
<accession>A0A423XK37</accession>
<evidence type="ECO:0000256" key="1">
    <source>
        <dbReference type="SAM" id="MobiDB-lite"/>
    </source>
</evidence>
<feature type="transmembrane region" description="Helical" evidence="2">
    <location>
        <begin position="81"/>
        <end position="105"/>
    </location>
</feature>
<dbReference type="STRING" id="1230097.A0A423XK37"/>
<protein>
    <submittedName>
        <fullName evidence="3">Uncharacterized protein</fullName>
    </submittedName>
</protein>
<keyword evidence="2" id="KW-1133">Transmembrane helix</keyword>
<keyword evidence="2" id="KW-0812">Transmembrane</keyword>
<dbReference type="AlphaFoldDB" id="A0A423XK37"/>
<evidence type="ECO:0000256" key="2">
    <source>
        <dbReference type="SAM" id="Phobius"/>
    </source>
</evidence>
<feature type="transmembrane region" description="Helical" evidence="2">
    <location>
        <begin position="12"/>
        <end position="33"/>
    </location>
</feature>
<feature type="compositionally biased region" description="Basic and acidic residues" evidence="1">
    <location>
        <begin position="245"/>
        <end position="255"/>
    </location>
</feature>
<dbReference type="OrthoDB" id="5420247at2759"/>
<keyword evidence="4" id="KW-1185">Reference proteome</keyword>
<name>A0A423XK37_9PEZI</name>
<sequence length="283" mass="32455">MAGITIANMRKGVLLHKLILLEIICTQLLLGGWQGYNLFWSSPTYGWWLSVAAACLHLSNGLHSVIAWLKIKPFLSKRVSRIFIGTVILAQPYWIVEVYATFAFFNNLHNRELFVKTRPIETIFRDPWWVAASIKLLWTLKRTYDMTFRQVVTISPRFAVMLVAMALAIVFSLLDILSVTDVLADALPVGVNPFWKLSLVFKCLTDTVILDDFKTALDRLWTLRTESIGGTVHLMPRHWSRNGKRSQERSQEHYEQLSLHSSPRGGVDVNFEMQRPVKARVLD</sequence>
<keyword evidence="2" id="KW-0472">Membrane</keyword>
<feature type="transmembrane region" description="Helical" evidence="2">
    <location>
        <begin position="45"/>
        <end position="69"/>
    </location>
</feature>
<dbReference type="PANTHER" id="PTHR42029:SF3">
    <property type="entry name" value="AN04G07800"/>
    <property type="match status" value="1"/>
</dbReference>
<organism evidence="3 4">
    <name type="scientific">Cytospora leucostoma</name>
    <dbReference type="NCBI Taxonomy" id="1230097"/>
    <lineage>
        <taxon>Eukaryota</taxon>
        <taxon>Fungi</taxon>
        <taxon>Dikarya</taxon>
        <taxon>Ascomycota</taxon>
        <taxon>Pezizomycotina</taxon>
        <taxon>Sordariomycetes</taxon>
        <taxon>Sordariomycetidae</taxon>
        <taxon>Diaporthales</taxon>
        <taxon>Cytosporaceae</taxon>
        <taxon>Cytospora</taxon>
    </lineage>
</organism>
<feature type="region of interest" description="Disordered" evidence="1">
    <location>
        <begin position="239"/>
        <end position="268"/>
    </location>
</feature>